<dbReference type="Proteomes" id="UP000018144">
    <property type="component" value="Unassembled WGS sequence"/>
</dbReference>
<evidence type="ECO:0000313" key="3">
    <source>
        <dbReference type="Proteomes" id="UP000018144"/>
    </source>
</evidence>
<evidence type="ECO:0008006" key="4">
    <source>
        <dbReference type="Google" id="ProtNLM"/>
    </source>
</evidence>
<evidence type="ECO:0000313" key="2">
    <source>
        <dbReference type="EMBL" id="CCX30008.1"/>
    </source>
</evidence>
<dbReference type="InterPro" id="IPR052973">
    <property type="entry name" value="Fungal_sec-metab_reg_TF"/>
</dbReference>
<accession>U4LDS0</accession>
<reference evidence="2 3" key="1">
    <citation type="journal article" date="2013" name="PLoS Genet.">
        <title>The genome and development-dependent transcriptomes of Pyronema confluens: a window into fungal evolution.</title>
        <authorList>
            <person name="Traeger S."/>
            <person name="Altegoer F."/>
            <person name="Freitag M."/>
            <person name="Gabaldon T."/>
            <person name="Kempken F."/>
            <person name="Kumar A."/>
            <person name="Marcet-Houben M."/>
            <person name="Poggeler S."/>
            <person name="Stajich J.E."/>
            <person name="Nowrousian M."/>
        </authorList>
    </citation>
    <scope>NUCLEOTIDE SEQUENCE [LARGE SCALE GENOMIC DNA]</scope>
    <source>
        <strain evidence="3">CBS 100304</strain>
        <tissue evidence="2">Vegetative mycelium</tissue>
    </source>
</reference>
<sequence>MNSHYTSAGGEPWVTTSYDLPLQLEEDYGLTFLQGWESSGIIGFEYQDFKDPYSLEPSPEFYGPLQPEFNITQQQHIHSHPMAVPQSIPQHHDADYRHSISGCSTGSGTPSSYDNCELKGEITRSNSVDSSRSGGSSWSNEAGLATRKSTSPRGRKGSIAKELSLNPNRRHRRRFSEDKKKETHQTRLTGACLRCWRNRKRCIKTDHGCCRYCNTVVDPTPTTPFFRSRISSSELFRKGPTDPFCWTRRRWLQTPFNDTKVWRSPQLRLVVTQGMGLQLELTVKQYEPLPEDQDTYTWVDSRTGHSGALTMPRYAVADIGGAQGAINRYVEDHMQDYIQKKIGCEDLIPWSTFQMAVKLSQTEGSPLLRNALRLWTASRIIEDPWEIHGQETLGMAPCMDPGSPYYGKVPVTPVMDFQIDNITIHKILLPLRKEVLQELQKKVLENKRKDFLEIFLTMYILLHNIELTIAHDRWFAQRWNVKTRFSNYDLIDNVVFGANIMLTYFHHATKGYAAFTQVDWKKTALEKQRDDPSYKFMDTVSTAAKQQENSLRILRETAQYDSPMFWCSQLFYGDWKPVSAPCAA</sequence>
<dbReference type="AlphaFoldDB" id="U4LDS0"/>
<gene>
    <name evidence="2" type="ORF">PCON_07936</name>
</gene>
<feature type="compositionally biased region" description="Low complexity" evidence="1">
    <location>
        <begin position="99"/>
        <end position="112"/>
    </location>
</feature>
<dbReference type="OMA" id="WLTIYLT"/>
<keyword evidence="3" id="KW-1185">Reference proteome</keyword>
<proteinExistence type="predicted"/>
<feature type="compositionally biased region" description="Low complexity" evidence="1">
    <location>
        <begin position="124"/>
        <end position="140"/>
    </location>
</feature>
<dbReference type="OrthoDB" id="5362630at2759"/>
<feature type="region of interest" description="Disordered" evidence="1">
    <location>
        <begin position="94"/>
        <end position="159"/>
    </location>
</feature>
<protein>
    <recommendedName>
        <fullName evidence="4">Zn(2)-C6 fungal-type domain-containing protein</fullName>
    </recommendedName>
</protein>
<dbReference type="STRING" id="1076935.U4LDS0"/>
<dbReference type="eggNOG" id="ENOG502S5SN">
    <property type="taxonomic scope" value="Eukaryota"/>
</dbReference>
<evidence type="ECO:0000256" key="1">
    <source>
        <dbReference type="SAM" id="MobiDB-lite"/>
    </source>
</evidence>
<organism evidence="2 3">
    <name type="scientific">Pyronema omphalodes (strain CBS 100304)</name>
    <name type="common">Pyronema confluens</name>
    <dbReference type="NCBI Taxonomy" id="1076935"/>
    <lineage>
        <taxon>Eukaryota</taxon>
        <taxon>Fungi</taxon>
        <taxon>Dikarya</taxon>
        <taxon>Ascomycota</taxon>
        <taxon>Pezizomycotina</taxon>
        <taxon>Pezizomycetes</taxon>
        <taxon>Pezizales</taxon>
        <taxon>Pyronemataceae</taxon>
        <taxon>Pyronema</taxon>
    </lineage>
</organism>
<dbReference type="PANTHER" id="PTHR35392">
    <property type="entry name" value="ZN(II)2CYS6 TRANSCRIPTION FACTOR (EUROFUNG)-RELATED-RELATED"/>
    <property type="match status" value="1"/>
</dbReference>
<dbReference type="EMBL" id="HF935409">
    <property type="protein sequence ID" value="CCX30008.1"/>
    <property type="molecule type" value="Genomic_DNA"/>
</dbReference>
<name>U4LDS0_PYROM</name>
<dbReference type="PANTHER" id="PTHR35392:SF3">
    <property type="entry name" value="ZN(2)-C6 FUNGAL-TYPE DOMAIN-CONTAINING PROTEIN"/>
    <property type="match status" value="1"/>
</dbReference>